<gene>
    <name evidence="1" type="ORF">TKK_008149</name>
</gene>
<reference evidence="1 2" key="1">
    <citation type="journal article" date="2024" name="bioRxiv">
        <title>A reference genome for Trichogramma kaykai: A tiny desert-dwelling parasitoid wasp with competing sex-ratio distorters.</title>
        <authorList>
            <person name="Culotta J."/>
            <person name="Lindsey A.R."/>
        </authorList>
    </citation>
    <scope>NUCLEOTIDE SEQUENCE [LARGE SCALE GENOMIC DNA]</scope>
    <source>
        <strain evidence="1 2">KSX58</strain>
    </source>
</reference>
<evidence type="ECO:0000313" key="1">
    <source>
        <dbReference type="EMBL" id="KAL3397911.1"/>
    </source>
</evidence>
<evidence type="ECO:0000313" key="2">
    <source>
        <dbReference type="Proteomes" id="UP001627154"/>
    </source>
</evidence>
<evidence type="ECO:0008006" key="3">
    <source>
        <dbReference type="Google" id="ProtNLM"/>
    </source>
</evidence>
<dbReference type="AlphaFoldDB" id="A0ABD2WY44"/>
<proteinExistence type="predicted"/>
<keyword evidence="2" id="KW-1185">Reference proteome</keyword>
<sequence>MNMKKYFKVKGEIRLIAKIKPGSSIKYYLPLEDVFDIIQAVHIATGHGGRDRLLKETSIKYSNFTSELIELYLKMYEVCHQEKIKRRRGLVSKPIFHSEMNSRCQLDQPLIPPLQDLSLNIVARFPPSLQSWEAFAQDYEDPDRYLSKFQEYVTALQIPDGNRLVVLEKGLKGTAESWWLCYKPMKLFFERFSELLRVQFDSQSIKNALAVKL</sequence>
<name>A0ABD2WY44_9HYME</name>
<dbReference type="EMBL" id="JBJJXI010000060">
    <property type="protein sequence ID" value="KAL3397911.1"/>
    <property type="molecule type" value="Genomic_DNA"/>
</dbReference>
<dbReference type="Proteomes" id="UP001627154">
    <property type="component" value="Unassembled WGS sequence"/>
</dbReference>
<organism evidence="1 2">
    <name type="scientific">Trichogramma kaykai</name>
    <dbReference type="NCBI Taxonomy" id="54128"/>
    <lineage>
        <taxon>Eukaryota</taxon>
        <taxon>Metazoa</taxon>
        <taxon>Ecdysozoa</taxon>
        <taxon>Arthropoda</taxon>
        <taxon>Hexapoda</taxon>
        <taxon>Insecta</taxon>
        <taxon>Pterygota</taxon>
        <taxon>Neoptera</taxon>
        <taxon>Endopterygota</taxon>
        <taxon>Hymenoptera</taxon>
        <taxon>Apocrita</taxon>
        <taxon>Proctotrupomorpha</taxon>
        <taxon>Chalcidoidea</taxon>
        <taxon>Trichogrammatidae</taxon>
        <taxon>Trichogramma</taxon>
    </lineage>
</organism>
<accession>A0ABD2WY44</accession>
<comment type="caution">
    <text evidence="1">The sequence shown here is derived from an EMBL/GenBank/DDBJ whole genome shotgun (WGS) entry which is preliminary data.</text>
</comment>
<protein>
    <recommendedName>
        <fullName evidence="3">Integrase zinc-binding domain-containing protein</fullName>
    </recommendedName>
</protein>